<evidence type="ECO:0000256" key="1">
    <source>
        <dbReference type="SAM" id="MobiDB-lite"/>
    </source>
</evidence>
<sequence length="38" mass="4209">MKIEALPLNKKASSASKKKKGMNRGYWAVSVIVNSPEF</sequence>
<dbReference type="EMBL" id="GBRH01235097">
    <property type="protein sequence ID" value="JAD62798.1"/>
    <property type="molecule type" value="Transcribed_RNA"/>
</dbReference>
<reference evidence="2" key="1">
    <citation type="submission" date="2014-09" db="EMBL/GenBank/DDBJ databases">
        <authorList>
            <person name="Magalhaes I.L.F."/>
            <person name="Oliveira U."/>
            <person name="Santos F.R."/>
            <person name="Vidigal T.H.D.A."/>
            <person name="Brescovit A.D."/>
            <person name="Santos A.J."/>
        </authorList>
    </citation>
    <scope>NUCLEOTIDE SEQUENCE</scope>
    <source>
        <tissue evidence="2">Shoot tissue taken approximately 20 cm above the soil surface</tissue>
    </source>
</reference>
<evidence type="ECO:0000313" key="2">
    <source>
        <dbReference type="EMBL" id="JAD62798.1"/>
    </source>
</evidence>
<proteinExistence type="predicted"/>
<name>A0A0A9BKW0_ARUDO</name>
<dbReference type="AlphaFoldDB" id="A0A0A9BKW0"/>
<feature type="region of interest" description="Disordered" evidence="1">
    <location>
        <begin position="1"/>
        <end position="20"/>
    </location>
</feature>
<accession>A0A0A9BKW0</accession>
<organism evidence="2">
    <name type="scientific">Arundo donax</name>
    <name type="common">Giant reed</name>
    <name type="synonym">Donax arundinaceus</name>
    <dbReference type="NCBI Taxonomy" id="35708"/>
    <lineage>
        <taxon>Eukaryota</taxon>
        <taxon>Viridiplantae</taxon>
        <taxon>Streptophyta</taxon>
        <taxon>Embryophyta</taxon>
        <taxon>Tracheophyta</taxon>
        <taxon>Spermatophyta</taxon>
        <taxon>Magnoliopsida</taxon>
        <taxon>Liliopsida</taxon>
        <taxon>Poales</taxon>
        <taxon>Poaceae</taxon>
        <taxon>PACMAD clade</taxon>
        <taxon>Arundinoideae</taxon>
        <taxon>Arundineae</taxon>
        <taxon>Arundo</taxon>
    </lineage>
</organism>
<reference evidence="2" key="2">
    <citation type="journal article" date="2015" name="Data Brief">
        <title>Shoot transcriptome of the giant reed, Arundo donax.</title>
        <authorList>
            <person name="Barrero R.A."/>
            <person name="Guerrero F.D."/>
            <person name="Moolhuijzen P."/>
            <person name="Goolsby J.A."/>
            <person name="Tidwell J."/>
            <person name="Bellgard S.E."/>
            <person name="Bellgard M.I."/>
        </authorList>
    </citation>
    <scope>NUCLEOTIDE SEQUENCE</scope>
    <source>
        <tissue evidence="2">Shoot tissue taken approximately 20 cm above the soil surface</tissue>
    </source>
</reference>
<protein>
    <submittedName>
        <fullName evidence="2">Uncharacterized protein</fullName>
    </submittedName>
</protein>